<evidence type="ECO:0000256" key="2">
    <source>
        <dbReference type="SAM" id="Coils"/>
    </source>
</evidence>
<reference evidence="4 5" key="1">
    <citation type="submission" date="2018-05" db="EMBL/GenBank/DDBJ databases">
        <title>Marinifilum breve JC075T sp. nov., a marine bacterium isolated from Yongle Blue Hole in the South China Sea.</title>
        <authorList>
            <person name="Fu T."/>
        </authorList>
    </citation>
    <scope>NUCLEOTIDE SEQUENCE [LARGE SCALE GENOMIC DNA]</scope>
    <source>
        <strain evidence="4 5">JC075</strain>
    </source>
</reference>
<comment type="caution">
    <text evidence="4">The sequence shown here is derived from an EMBL/GenBank/DDBJ whole genome shotgun (WGS) entry which is preliminary data.</text>
</comment>
<keyword evidence="2" id="KW-0175">Coiled coil</keyword>
<proteinExistence type="predicted"/>
<gene>
    <name evidence="4" type="ORF">DF185_19750</name>
</gene>
<dbReference type="PROSITE" id="PS50005">
    <property type="entry name" value="TPR"/>
    <property type="match status" value="2"/>
</dbReference>
<name>A0A2V3ZWD1_9BACT</name>
<dbReference type="PROSITE" id="PS50293">
    <property type="entry name" value="TPR_REGION"/>
    <property type="match status" value="1"/>
</dbReference>
<dbReference type="EMBL" id="QFLI01000011">
    <property type="protein sequence ID" value="PXX96876.1"/>
    <property type="molecule type" value="Genomic_DNA"/>
</dbReference>
<dbReference type="OrthoDB" id="9771112at2"/>
<feature type="domain" description="CHAT" evidence="3">
    <location>
        <begin position="420"/>
        <end position="676"/>
    </location>
</feature>
<dbReference type="Proteomes" id="UP000248079">
    <property type="component" value="Unassembled WGS sequence"/>
</dbReference>
<dbReference type="Gene3D" id="1.25.40.10">
    <property type="entry name" value="Tetratricopeptide repeat domain"/>
    <property type="match status" value="2"/>
</dbReference>
<dbReference type="SMART" id="SM00028">
    <property type="entry name" value="TPR"/>
    <property type="match status" value="6"/>
</dbReference>
<keyword evidence="5" id="KW-1185">Reference proteome</keyword>
<feature type="repeat" description="TPR" evidence="1">
    <location>
        <begin position="168"/>
        <end position="201"/>
    </location>
</feature>
<dbReference type="Pfam" id="PF12770">
    <property type="entry name" value="CHAT"/>
    <property type="match status" value="1"/>
</dbReference>
<evidence type="ECO:0000313" key="4">
    <source>
        <dbReference type="EMBL" id="PXX96876.1"/>
    </source>
</evidence>
<evidence type="ECO:0000256" key="1">
    <source>
        <dbReference type="PROSITE-ProRule" id="PRU00339"/>
    </source>
</evidence>
<dbReference type="SUPFAM" id="SSF81901">
    <property type="entry name" value="HCP-like"/>
    <property type="match status" value="1"/>
</dbReference>
<dbReference type="PANTHER" id="PTHR10098">
    <property type="entry name" value="RAPSYN-RELATED"/>
    <property type="match status" value="1"/>
</dbReference>
<evidence type="ECO:0000313" key="5">
    <source>
        <dbReference type="Proteomes" id="UP000248079"/>
    </source>
</evidence>
<feature type="coiled-coil region" evidence="2">
    <location>
        <begin position="174"/>
        <end position="201"/>
    </location>
</feature>
<accession>A0A2V3ZWD1</accession>
<dbReference type="PANTHER" id="PTHR10098:SF108">
    <property type="entry name" value="TETRATRICOPEPTIDE REPEAT PROTEIN 28"/>
    <property type="match status" value="1"/>
</dbReference>
<dbReference type="InterPro" id="IPR011990">
    <property type="entry name" value="TPR-like_helical_dom_sf"/>
</dbReference>
<evidence type="ECO:0000259" key="3">
    <source>
        <dbReference type="Pfam" id="PF12770"/>
    </source>
</evidence>
<dbReference type="InterPro" id="IPR019734">
    <property type="entry name" value="TPR_rpt"/>
</dbReference>
<feature type="repeat" description="TPR" evidence="1">
    <location>
        <begin position="20"/>
        <end position="53"/>
    </location>
</feature>
<dbReference type="Pfam" id="PF13181">
    <property type="entry name" value="TPR_8"/>
    <property type="match status" value="2"/>
</dbReference>
<dbReference type="Pfam" id="PF13424">
    <property type="entry name" value="TPR_12"/>
    <property type="match status" value="1"/>
</dbReference>
<sequence>MRLLVTVLLTFYISISYGQVDSLMQVGREFAMKRDFNNATLYFKKAYSISTSNENKGKTMNNIGLLHYLQKDYLSAIKYYDIALKHYQQDKNKEAASQTLINMGGSYRLLNRTCKALECYQKSFEQSKSSQTKVSALNNIGRLSFTTGDYTEGITYFKKLAEGDLKIYQIYQNLARLYANINDIESAVENYQKALNIHENQYSPVAIDLNKEIADLYYSRNNKELAIKYYNTAIHSYERLRDLYLIDQTKLNSSVMVRDIYTSAIECAAKISNQDLANYYLEQLKAPVLSFKIRENLLPDSVKVELKELDHKINQALKNELEDLDKLVTEKGKLLQQFPVPGQRNYKEVLEVLPEDMAVLNYSYSDSLLVRTISTGTNTQIDLTRINEHFQNRINDFYLNASDRSKDSFNDYNSFFKASKYLYSILVPEISQNIKRVLIIPYGKLYQVPFTCLTNSDPSMDWASFSDTKYLIEKYAISYSSSLSTIQSSKYGSRSAIAFIPEYSDKKQLKFAENEFKALDKYFNAEVLQDEDASKENFFRELPEHDIISVIGHGLTGKILLQNDTIHSEDLYQLNLDNSLTVLSACESNTGSIKMNEGYMSMARKFIEAGSSSVIASLWRVNDKVTSEIMSDFYWYYSEGNAKDQALQKAMRNHLNNADSELRAPVFWSGLTLLGNPEALPESRSQYLWLFLLLLLIPFAKYLKR</sequence>
<protein>
    <recommendedName>
        <fullName evidence="3">CHAT domain-containing protein</fullName>
    </recommendedName>
</protein>
<dbReference type="RefSeq" id="WP_110362886.1">
    <property type="nucleotide sequence ID" value="NZ_QFLI01000011.1"/>
</dbReference>
<organism evidence="4 5">
    <name type="scientific">Marinifilum breve</name>
    <dbReference type="NCBI Taxonomy" id="2184082"/>
    <lineage>
        <taxon>Bacteria</taxon>
        <taxon>Pseudomonadati</taxon>
        <taxon>Bacteroidota</taxon>
        <taxon>Bacteroidia</taxon>
        <taxon>Marinilabiliales</taxon>
        <taxon>Marinifilaceae</taxon>
    </lineage>
</organism>
<dbReference type="InterPro" id="IPR024983">
    <property type="entry name" value="CHAT_dom"/>
</dbReference>
<dbReference type="AlphaFoldDB" id="A0A2V3ZWD1"/>
<keyword evidence="1" id="KW-0802">TPR repeat</keyword>